<evidence type="ECO:0000256" key="1">
    <source>
        <dbReference type="SAM" id="MobiDB-lite"/>
    </source>
</evidence>
<protein>
    <submittedName>
        <fullName evidence="3">Uncharacterized protein</fullName>
    </submittedName>
</protein>
<feature type="compositionally biased region" description="Pro residues" evidence="1">
    <location>
        <begin position="104"/>
        <end position="123"/>
    </location>
</feature>
<dbReference type="AlphaFoldDB" id="A0ABD2LHI0"/>
<gene>
    <name evidence="2" type="ORF">niasHT_011757</name>
    <name evidence="3" type="ORF">niasHT_011758</name>
</gene>
<dbReference type="EMBL" id="JBICBT010000419">
    <property type="protein sequence ID" value="KAL3114356.1"/>
    <property type="molecule type" value="Genomic_DNA"/>
</dbReference>
<comment type="caution">
    <text evidence="3">The sequence shown here is derived from an EMBL/GenBank/DDBJ whole genome shotgun (WGS) entry which is preliminary data.</text>
</comment>
<reference evidence="3 4" key="1">
    <citation type="submission" date="2024-10" db="EMBL/GenBank/DDBJ databases">
        <authorList>
            <person name="Kim D."/>
        </authorList>
    </citation>
    <scope>NUCLEOTIDE SEQUENCE [LARGE SCALE GENOMIC DNA]</scope>
    <source>
        <strain evidence="3">BH-2024</strain>
    </source>
</reference>
<proteinExistence type="predicted"/>
<evidence type="ECO:0000313" key="4">
    <source>
        <dbReference type="Proteomes" id="UP001620626"/>
    </source>
</evidence>
<dbReference type="EMBL" id="JBICBT010000419">
    <property type="protein sequence ID" value="KAL3114357.1"/>
    <property type="molecule type" value="Genomic_DNA"/>
</dbReference>
<evidence type="ECO:0000313" key="3">
    <source>
        <dbReference type="EMBL" id="KAL3114357.1"/>
    </source>
</evidence>
<keyword evidence="4" id="KW-1185">Reference proteome</keyword>
<feature type="compositionally biased region" description="Basic and acidic residues" evidence="1">
    <location>
        <begin position="1"/>
        <end position="18"/>
    </location>
</feature>
<name>A0ABD2LHI0_9BILA</name>
<feature type="region of interest" description="Disordered" evidence="1">
    <location>
        <begin position="1"/>
        <end position="123"/>
    </location>
</feature>
<sequence length="123" mass="13103">MVGRVRGGEKRGSVEERGSALPSERAGRPAAMGPRYLTLNNTAPPTASVADWLTRRANTLSGSIPRGETPAHSTPMAQILAQPPSHTPKSRPHTVPHTILHPEPTFPDAPPTPPPPTTPPNRH</sequence>
<organism evidence="3 4">
    <name type="scientific">Heterodera trifolii</name>
    <dbReference type="NCBI Taxonomy" id="157864"/>
    <lineage>
        <taxon>Eukaryota</taxon>
        <taxon>Metazoa</taxon>
        <taxon>Ecdysozoa</taxon>
        <taxon>Nematoda</taxon>
        <taxon>Chromadorea</taxon>
        <taxon>Rhabditida</taxon>
        <taxon>Tylenchina</taxon>
        <taxon>Tylenchomorpha</taxon>
        <taxon>Tylenchoidea</taxon>
        <taxon>Heteroderidae</taxon>
        <taxon>Heteroderinae</taxon>
        <taxon>Heterodera</taxon>
    </lineage>
</organism>
<evidence type="ECO:0000313" key="2">
    <source>
        <dbReference type="EMBL" id="KAL3114356.1"/>
    </source>
</evidence>
<accession>A0ABD2LHI0</accession>
<dbReference type="Proteomes" id="UP001620626">
    <property type="component" value="Unassembled WGS sequence"/>
</dbReference>